<proteinExistence type="predicted"/>
<gene>
    <name evidence="2" type="ORF">FC43_GL000048</name>
</gene>
<dbReference type="AlphaFoldDB" id="A0A0R1UCJ3"/>
<reference evidence="2 3" key="1">
    <citation type="journal article" date="2015" name="Genome Announc.">
        <title>Expanding the biotechnology potential of lactobacilli through comparative genomics of 213 strains and associated genera.</title>
        <authorList>
            <person name="Sun Z."/>
            <person name="Harris H.M."/>
            <person name="McCann A."/>
            <person name="Guo C."/>
            <person name="Argimon S."/>
            <person name="Zhang W."/>
            <person name="Yang X."/>
            <person name="Jeffery I.B."/>
            <person name="Cooney J.C."/>
            <person name="Kagawa T.F."/>
            <person name="Liu W."/>
            <person name="Song Y."/>
            <person name="Salvetti E."/>
            <person name="Wrobel A."/>
            <person name="Rasinkangas P."/>
            <person name="Parkhill J."/>
            <person name="Rea M.C."/>
            <person name="O'Sullivan O."/>
            <person name="Ritari J."/>
            <person name="Douillard F.P."/>
            <person name="Paul Ross R."/>
            <person name="Yang R."/>
            <person name="Briner A.E."/>
            <person name="Felis G.E."/>
            <person name="de Vos W.M."/>
            <person name="Barrangou R."/>
            <person name="Klaenhammer T.R."/>
            <person name="Caufield P.W."/>
            <person name="Cui Y."/>
            <person name="Zhang H."/>
            <person name="O'Toole P.W."/>
        </authorList>
    </citation>
    <scope>NUCLEOTIDE SEQUENCE [LARGE SCALE GENOMIC DNA]</scope>
    <source>
        <strain evidence="2 3">DSM 15946</strain>
    </source>
</reference>
<sequence>MNNIELLSFLNHQIVTLAKKSMSILTSDILADYRALVGGKPVGDTYDKGVRTSVWDTRYNDFVNGADVYGYGTVKIDRNIWAVPVVYDAASRALYVLSSTKNLRAVISNWDKGRRTHYLHLLTAVSKDRDNQQLSLFEDDMTEDSERFEKAQAILGELIQEAEHVVVIHYDYVGDNAFNGTISLLDREAHIAASISVDDYLDDDEAKKLSSMTPVDVEANASQEVAKPSLVAWRGKKKPSDGGKGE</sequence>
<dbReference type="Proteomes" id="UP000050816">
    <property type="component" value="Unassembled WGS sequence"/>
</dbReference>
<dbReference type="RefSeq" id="WP_056955225.1">
    <property type="nucleotide sequence ID" value="NZ_AZFK01000063.1"/>
</dbReference>
<name>A0A0R1UCJ3_9LACO</name>
<organism evidence="2 3">
    <name type="scientific">Limosilactobacillus ingluviei DSM 15946</name>
    <dbReference type="NCBI Taxonomy" id="1423760"/>
    <lineage>
        <taxon>Bacteria</taxon>
        <taxon>Bacillati</taxon>
        <taxon>Bacillota</taxon>
        <taxon>Bacilli</taxon>
        <taxon>Lactobacillales</taxon>
        <taxon>Lactobacillaceae</taxon>
        <taxon>Limosilactobacillus</taxon>
    </lineage>
</organism>
<protein>
    <submittedName>
        <fullName evidence="2">Uncharacterized protein</fullName>
    </submittedName>
</protein>
<feature type="region of interest" description="Disordered" evidence="1">
    <location>
        <begin position="218"/>
        <end position="246"/>
    </location>
</feature>
<dbReference type="EMBL" id="AZFK01000063">
    <property type="protein sequence ID" value="KRL88842.1"/>
    <property type="molecule type" value="Genomic_DNA"/>
</dbReference>
<evidence type="ECO:0000313" key="3">
    <source>
        <dbReference type="Proteomes" id="UP000050816"/>
    </source>
</evidence>
<dbReference type="InterPro" id="IPR046028">
    <property type="entry name" value="DUF5986"/>
</dbReference>
<dbReference type="PATRIC" id="fig|1423760.3.peg.53"/>
<accession>A0A0R1UCJ3</accession>
<evidence type="ECO:0000256" key="1">
    <source>
        <dbReference type="SAM" id="MobiDB-lite"/>
    </source>
</evidence>
<dbReference type="Pfam" id="PF19448">
    <property type="entry name" value="DUF5986"/>
    <property type="match status" value="1"/>
</dbReference>
<evidence type="ECO:0000313" key="2">
    <source>
        <dbReference type="EMBL" id="KRL88842.1"/>
    </source>
</evidence>
<comment type="caution">
    <text evidence="2">The sequence shown here is derived from an EMBL/GenBank/DDBJ whole genome shotgun (WGS) entry which is preliminary data.</text>
</comment>